<dbReference type="InterPro" id="IPR013900">
    <property type="entry name" value="RNR_inhibitor"/>
</dbReference>
<feature type="compositionally biased region" description="Low complexity" evidence="7">
    <location>
        <begin position="73"/>
        <end position="88"/>
    </location>
</feature>
<dbReference type="Proteomes" id="UP000590412">
    <property type="component" value="Unassembled WGS sequence"/>
</dbReference>
<evidence type="ECO:0000313" key="8">
    <source>
        <dbReference type="EMBL" id="KAF6047164.1"/>
    </source>
</evidence>
<evidence type="ECO:0000256" key="4">
    <source>
        <dbReference type="ARBA" id="ARBA00021625"/>
    </source>
</evidence>
<evidence type="ECO:0000256" key="2">
    <source>
        <dbReference type="ARBA" id="ARBA00004496"/>
    </source>
</evidence>
<reference evidence="8" key="1">
    <citation type="submission" date="2020-03" db="EMBL/GenBank/DDBJ databases">
        <title>FDA dAtabase for Regulatory Grade micrObial Sequences (FDA-ARGOS): Supporting development and validation of Infectious Disease Dx tests.</title>
        <authorList>
            <person name="Campos J."/>
            <person name="Goldberg B."/>
            <person name="Tallon L."/>
            <person name="Sadzewicz L."/>
            <person name="Vavikolanu K."/>
            <person name="Mehta A."/>
            <person name="Aluvathingal J."/>
            <person name="Nadendla S."/>
            <person name="Nandy P."/>
            <person name="Geyer C."/>
            <person name="Yan Y."/>
            <person name="Sichtig H."/>
        </authorList>
    </citation>
    <scope>NUCLEOTIDE SEQUENCE [LARGE SCALE GENOMIC DNA]</scope>
    <source>
        <strain evidence="8">FDAARGOS_652</strain>
    </source>
</reference>
<sequence length="156" mass="17090">MSAFKRQALHESNGSGTTASSTDSAIGTTKPYAADSPLPSVAMRIRKAVSEGYNQGQASNFSGNYQRVPLPTTLNNQPPSLSSSESTRTVSNLEEWDSYYKINNAPIQTIDEYDNSSSSFNNPLKRKFDGGNGNIAESEIAQFQARYGELKFNEKF</sequence>
<evidence type="ECO:0000256" key="1">
    <source>
        <dbReference type="ARBA" id="ARBA00004123"/>
    </source>
</evidence>
<dbReference type="GO" id="GO:0008104">
    <property type="term" value="P:intracellular protein localization"/>
    <property type="evidence" value="ECO:0007669"/>
    <property type="project" value="TreeGrafter"/>
</dbReference>
<dbReference type="Pfam" id="PF08591">
    <property type="entry name" value="RNR_inhib"/>
    <property type="match status" value="1"/>
</dbReference>
<comment type="similarity">
    <text evidence="3">Belongs to the DIF1/spd1 family.</text>
</comment>
<evidence type="ECO:0000256" key="6">
    <source>
        <dbReference type="ARBA" id="ARBA00023242"/>
    </source>
</evidence>
<evidence type="ECO:0000256" key="5">
    <source>
        <dbReference type="ARBA" id="ARBA00022490"/>
    </source>
</evidence>
<dbReference type="GO" id="GO:0005737">
    <property type="term" value="C:cytoplasm"/>
    <property type="evidence" value="ECO:0007669"/>
    <property type="project" value="UniProtKB-SubCell"/>
</dbReference>
<evidence type="ECO:0000313" key="9">
    <source>
        <dbReference type="Proteomes" id="UP000590412"/>
    </source>
</evidence>
<feature type="region of interest" description="Disordered" evidence="7">
    <location>
        <begin position="1"/>
        <end position="39"/>
    </location>
</feature>
<evidence type="ECO:0000256" key="3">
    <source>
        <dbReference type="ARBA" id="ARBA00005459"/>
    </source>
</evidence>
<dbReference type="OrthoDB" id="4072855at2759"/>
<evidence type="ECO:0000256" key="7">
    <source>
        <dbReference type="SAM" id="MobiDB-lite"/>
    </source>
</evidence>
<dbReference type="GO" id="GO:1990846">
    <property type="term" value="F:ribonucleoside-diphosphate reductase inhibitor activity"/>
    <property type="evidence" value="ECO:0007669"/>
    <property type="project" value="TreeGrafter"/>
</dbReference>
<accession>A0A8X7NK40</accession>
<dbReference type="PANTHER" id="PTHR28081:SF1">
    <property type="entry name" value="DAMAGE-REGULATED IMPORT FACILITATOR 1"/>
    <property type="match status" value="1"/>
</dbReference>
<gene>
    <name evidence="8" type="ORF">FOB60_004700</name>
</gene>
<feature type="compositionally biased region" description="Polar residues" evidence="7">
    <location>
        <begin position="53"/>
        <end position="65"/>
    </location>
</feature>
<comment type="caution">
    <text evidence="8">The sequence shown here is derived from an EMBL/GenBank/DDBJ whole genome shotgun (WGS) entry which is preliminary data.</text>
</comment>
<proteinExistence type="inferred from homology"/>
<keyword evidence="5" id="KW-0963">Cytoplasm</keyword>
<comment type="subcellular location">
    <subcellularLocation>
        <location evidence="2">Cytoplasm</location>
    </subcellularLocation>
    <subcellularLocation>
        <location evidence="1">Nucleus</location>
    </subcellularLocation>
</comment>
<name>A0A8X7NK40_CANPA</name>
<protein>
    <recommendedName>
        <fullName evidence="4">Damage-regulated import facilitator 1</fullName>
    </recommendedName>
</protein>
<feature type="region of interest" description="Disordered" evidence="7">
    <location>
        <begin position="53"/>
        <end position="88"/>
    </location>
</feature>
<dbReference type="GO" id="GO:0005634">
    <property type="term" value="C:nucleus"/>
    <property type="evidence" value="ECO:0007669"/>
    <property type="project" value="UniProtKB-SubCell"/>
</dbReference>
<dbReference type="PANTHER" id="PTHR28081">
    <property type="entry name" value="DAMAGE-REGULATED IMPORT FACILITATOR 1-RELATED"/>
    <property type="match status" value="1"/>
</dbReference>
<feature type="compositionally biased region" description="Low complexity" evidence="7">
    <location>
        <begin position="12"/>
        <end position="29"/>
    </location>
</feature>
<dbReference type="EMBL" id="JABWAB010000007">
    <property type="protein sequence ID" value="KAF6047164.1"/>
    <property type="molecule type" value="Genomic_DNA"/>
</dbReference>
<organism evidence="8 9">
    <name type="scientific">Candida parapsilosis</name>
    <name type="common">Yeast</name>
    <dbReference type="NCBI Taxonomy" id="5480"/>
    <lineage>
        <taxon>Eukaryota</taxon>
        <taxon>Fungi</taxon>
        <taxon>Dikarya</taxon>
        <taxon>Ascomycota</taxon>
        <taxon>Saccharomycotina</taxon>
        <taxon>Pichiomycetes</taxon>
        <taxon>Debaryomycetaceae</taxon>
        <taxon>Candida/Lodderomyces clade</taxon>
        <taxon>Candida</taxon>
    </lineage>
</organism>
<dbReference type="AlphaFoldDB" id="A0A8X7NK40"/>
<keyword evidence="6" id="KW-0539">Nucleus</keyword>